<dbReference type="PANTHER" id="PTHR46082">
    <property type="entry name" value="ATP/GTP-BINDING PROTEIN-RELATED"/>
    <property type="match status" value="1"/>
</dbReference>
<dbReference type="Proteomes" id="UP000009169">
    <property type="component" value="Unassembled WGS sequence"/>
</dbReference>
<evidence type="ECO:0000313" key="1">
    <source>
        <dbReference type="EMBL" id="EGE09050.1"/>
    </source>
</evidence>
<dbReference type="HOGENOM" id="CLU_1455383_0_0_1"/>
<dbReference type="Pfam" id="PF13374">
    <property type="entry name" value="TPR_10"/>
    <property type="match status" value="1"/>
</dbReference>
<proteinExistence type="predicted"/>
<dbReference type="Gene3D" id="1.25.40.10">
    <property type="entry name" value="Tetratricopeptide repeat domain"/>
    <property type="match status" value="1"/>
</dbReference>
<dbReference type="eggNOG" id="KOG1840">
    <property type="taxonomic scope" value="Eukaryota"/>
</dbReference>
<keyword evidence="2" id="KW-1185">Reference proteome</keyword>
<evidence type="ECO:0000313" key="2">
    <source>
        <dbReference type="Proteomes" id="UP000009169"/>
    </source>
</evidence>
<reference evidence="2" key="1">
    <citation type="journal article" date="2012" name="MBio">
        <title>Comparative genome analysis of Trichophyton rubrum and related dermatophytes reveals candidate genes involved in infection.</title>
        <authorList>
            <person name="Martinez D.A."/>
            <person name="Oliver B.G."/>
            <person name="Graeser Y."/>
            <person name="Goldberg J.M."/>
            <person name="Li W."/>
            <person name="Martinez-Rossi N.M."/>
            <person name="Monod M."/>
            <person name="Shelest E."/>
            <person name="Barton R.C."/>
            <person name="Birch E."/>
            <person name="Brakhage A.A."/>
            <person name="Chen Z."/>
            <person name="Gurr S.J."/>
            <person name="Heiman D."/>
            <person name="Heitman J."/>
            <person name="Kosti I."/>
            <person name="Rossi A."/>
            <person name="Saif S."/>
            <person name="Samalova M."/>
            <person name="Saunders C.W."/>
            <person name="Shea T."/>
            <person name="Summerbell R.C."/>
            <person name="Xu J."/>
            <person name="Young S."/>
            <person name="Zeng Q."/>
            <person name="Birren B.W."/>
            <person name="Cuomo C.A."/>
            <person name="White T.C."/>
        </authorList>
    </citation>
    <scope>NUCLEOTIDE SEQUENCE [LARGE SCALE GENOMIC DNA]</scope>
    <source>
        <strain evidence="2">ATCC MYA-4606 / CBS 127.97</strain>
    </source>
</reference>
<dbReference type="EMBL" id="DS995793">
    <property type="protein sequence ID" value="EGE09050.1"/>
    <property type="molecule type" value="Genomic_DNA"/>
</dbReference>
<dbReference type="AlphaFoldDB" id="F2Q4I2"/>
<protein>
    <recommendedName>
        <fullName evidence="3">Kinesin light chain</fullName>
    </recommendedName>
</protein>
<sequence>MWAFGPTHPTTVVALCYVQVMLHREGKREESEDAHTRMIELKSATMKILLAQNNYKEAEEMQRVIVDLFKEIYGVEHKYTVTSMAPLANLLIKKEELDEAESLLRKTVKYIDIVIGPEHRFTQSVLNNLGSALAMQGKRAEAKEIFRLTLQRKVNALRVGLDDPQVAEALNNLYSCLEDNQTLYEV</sequence>
<dbReference type="VEuPathDB" id="FungiDB:TEQG_08079"/>
<evidence type="ECO:0008006" key="3">
    <source>
        <dbReference type="Google" id="ProtNLM"/>
    </source>
</evidence>
<organism evidence="1 2">
    <name type="scientific">Trichophyton equinum (strain ATCC MYA-4606 / CBS 127.97)</name>
    <name type="common">Horse ringworm fungus</name>
    <dbReference type="NCBI Taxonomy" id="559882"/>
    <lineage>
        <taxon>Eukaryota</taxon>
        <taxon>Fungi</taxon>
        <taxon>Dikarya</taxon>
        <taxon>Ascomycota</taxon>
        <taxon>Pezizomycotina</taxon>
        <taxon>Eurotiomycetes</taxon>
        <taxon>Eurotiomycetidae</taxon>
        <taxon>Onygenales</taxon>
        <taxon>Arthrodermataceae</taxon>
        <taxon>Trichophyton</taxon>
    </lineage>
</organism>
<dbReference type="SUPFAM" id="SSF48452">
    <property type="entry name" value="TPR-like"/>
    <property type="match status" value="1"/>
</dbReference>
<dbReference type="Pfam" id="PF13424">
    <property type="entry name" value="TPR_12"/>
    <property type="match status" value="1"/>
</dbReference>
<gene>
    <name evidence="1" type="ORF">TEQG_08079</name>
</gene>
<dbReference type="InterPro" id="IPR011990">
    <property type="entry name" value="TPR-like_helical_dom_sf"/>
</dbReference>
<dbReference type="InterPro" id="IPR053137">
    <property type="entry name" value="NLR-like"/>
</dbReference>
<name>F2Q4I2_TRIEC</name>
<accession>F2Q4I2</accession>
<dbReference type="PANTHER" id="PTHR46082:SF6">
    <property type="entry name" value="AAA+ ATPASE DOMAIN-CONTAINING PROTEIN-RELATED"/>
    <property type="match status" value="1"/>
</dbReference>